<dbReference type="GO" id="GO:0003824">
    <property type="term" value="F:catalytic activity"/>
    <property type="evidence" value="ECO:0007669"/>
    <property type="project" value="InterPro"/>
</dbReference>
<dbReference type="OrthoDB" id="161343at2"/>
<sequence length="186" mass="19517">MPNVTLVVCAAPLSSRTVDIATYLMRDAWSVSIVGTPSSAAWLDIPLLVSTLGSPPRIDYRTPDQNRSAADPDAVVVCPATFNTVNKVAAGIADNYAVSLICESVGAGLPVLMAPMVNDKLWRHTALPGAIEALSKSGVRFMDLQSGEHSLQPIQSGSGAGVVESFQPRWLAAALREMLSGAAIDT</sequence>
<accession>A0A4Q7ZF11</accession>
<dbReference type="RefSeq" id="WP_130508439.1">
    <property type="nucleotide sequence ID" value="NZ_SHKY01000001.1"/>
</dbReference>
<evidence type="ECO:0000313" key="3">
    <source>
        <dbReference type="Proteomes" id="UP000292564"/>
    </source>
</evidence>
<dbReference type="Pfam" id="PF02441">
    <property type="entry name" value="Flavoprotein"/>
    <property type="match status" value="1"/>
</dbReference>
<dbReference type="Proteomes" id="UP000292564">
    <property type="component" value="Unassembled WGS sequence"/>
</dbReference>
<dbReference type="SUPFAM" id="SSF52507">
    <property type="entry name" value="Homo-oligomeric flavin-containing Cys decarboxylases, HFCD"/>
    <property type="match status" value="1"/>
</dbReference>
<proteinExistence type="predicted"/>
<dbReference type="EMBL" id="SHKY01000001">
    <property type="protein sequence ID" value="RZU49342.1"/>
    <property type="molecule type" value="Genomic_DNA"/>
</dbReference>
<dbReference type="AlphaFoldDB" id="A0A4Q7ZF11"/>
<dbReference type="InterPro" id="IPR036551">
    <property type="entry name" value="Flavin_trans-like"/>
</dbReference>
<evidence type="ECO:0000313" key="2">
    <source>
        <dbReference type="EMBL" id="RZU49342.1"/>
    </source>
</evidence>
<gene>
    <name evidence="2" type="ORF">EV385_1087</name>
</gene>
<comment type="caution">
    <text evidence="2">The sequence shown here is derived from an EMBL/GenBank/DDBJ whole genome shotgun (WGS) entry which is preliminary data.</text>
</comment>
<reference evidence="2 3" key="1">
    <citation type="submission" date="2019-02" db="EMBL/GenBank/DDBJ databases">
        <title>Sequencing the genomes of 1000 actinobacteria strains.</title>
        <authorList>
            <person name="Klenk H.-P."/>
        </authorList>
    </citation>
    <scope>NUCLEOTIDE SEQUENCE [LARGE SCALE GENOMIC DNA]</scope>
    <source>
        <strain evidence="2 3">DSM 45162</strain>
    </source>
</reference>
<dbReference type="Gene3D" id="3.40.50.1950">
    <property type="entry name" value="Flavin prenyltransferase-like"/>
    <property type="match status" value="1"/>
</dbReference>
<protein>
    <submittedName>
        <fullName evidence="2">Flavoprotein</fullName>
    </submittedName>
</protein>
<feature type="domain" description="Flavoprotein" evidence="1">
    <location>
        <begin position="3"/>
        <end position="134"/>
    </location>
</feature>
<name>A0A4Q7ZF11_9ACTN</name>
<evidence type="ECO:0000259" key="1">
    <source>
        <dbReference type="Pfam" id="PF02441"/>
    </source>
</evidence>
<keyword evidence="3" id="KW-1185">Reference proteome</keyword>
<organism evidence="2 3">
    <name type="scientific">Krasilnikovia cinnamomea</name>
    <dbReference type="NCBI Taxonomy" id="349313"/>
    <lineage>
        <taxon>Bacteria</taxon>
        <taxon>Bacillati</taxon>
        <taxon>Actinomycetota</taxon>
        <taxon>Actinomycetes</taxon>
        <taxon>Micromonosporales</taxon>
        <taxon>Micromonosporaceae</taxon>
        <taxon>Krasilnikovia</taxon>
    </lineage>
</organism>
<dbReference type="InterPro" id="IPR003382">
    <property type="entry name" value="Flavoprotein"/>
</dbReference>